<accession>A0AAE4Y9J2</accession>
<sequence length="215" mass="23558">MTQVFPLIAGAALLALLLKGALDYLRAARALKSRRAEYFAGLQPRLTRLTPSGFARASLTHGGQSFDLQAIPDALSFRKLPCLWLMVTLTEPQPLAAETRIMARPSGLEPFSTHANLPFEVPLPEGFPDCTLRTSDPAQLPRDLIPSLAPLFQDPKVKELTLSPKGLRLVILAEEAPRNAYLIFREAELPQASLNPKAVQAVMDRLITLSESLNP</sequence>
<reference evidence="1" key="1">
    <citation type="submission" date="2020-01" db="EMBL/GenBank/DDBJ databases">
        <authorList>
            <person name="Chen W.-M."/>
        </authorList>
    </citation>
    <scope>NUCLEOTIDE SEQUENCE</scope>
    <source>
        <strain evidence="1">CYK-10</strain>
    </source>
</reference>
<comment type="caution">
    <text evidence="1">The sequence shown here is derived from an EMBL/GenBank/DDBJ whole genome shotgun (WGS) entry which is preliminary data.</text>
</comment>
<evidence type="ECO:0000313" key="1">
    <source>
        <dbReference type="EMBL" id="NBZ86234.1"/>
    </source>
</evidence>
<organism evidence="1 2">
    <name type="scientific">Stagnihabitans tardus</name>
    <dbReference type="NCBI Taxonomy" id="2699202"/>
    <lineage>
        <taxon>Bacteria</taxon>
        <taxon>Pseudomonadati</taxon>
        <taxon>Pseudomonadota</taxon>
        <taxon>Alphaproteobacteria</taxon>
        <taxon>Rhodobacterales</taxon>
        <taxon>Paracoccaceae</taxon>
        <taxon>Stagnihabitans</taxon>
    </lineage>
</organism>
<evidence type="ECO:0000313" key="2">
    <source>
        <dbReference type="Proteomes" id="UP001193501"/>
    </source>
</evidence>
<gene>
    <name evidence="1" type="ORF">GV832_01465</name>
</gene>
<dbReference type="RefSeq" id="WP_168773026.1">
    <property type="nucleotide sequence ID" value="NZ_JAABNR010000001.1"/>
</dbReference>
<keyword evidence="2" id="KW-1185">Reference proteome</keyword>
<name>A0AAE4Y9J2_9RHOB</name>
<dbReference type="EMBL" id="JAABNR010000001">
    <property type="protein sequence ID" value="NBZ86234.1"/>
    <property type="molecule type" value="Genomic_DNA"/>
</dbReference>
<dbReference type="AlphaFoldDB" id="A0AAE4Y9J2"/>
<dbReference type="Proteomes" id="UP001193501">
    <property type="component" value="Unassembled WGS sequence"/>
</dbReference>
<proteinExistence type="predicted"/>
<protein>
    <submittedName>
        <fullName evidence="1">Uncharacterized protein</fullName>
    </submittedName>
</protein>